<keyword evidence="1" id="KW-0472">Membrane</keyword>
<sequence>MATIEDIKEDFLYAYLVELAFLISIIFNFIYANDWNNVIKYSLIFWGIFITEDKILKSFILSKLKDLKEIFHLIRVWKKIAKAALALYLSLLIILSSWGIIYYLRIYMDHIESIVPIIIQIFPFYIAIYTGWLFSLSYIRAKYVKLVLAILKKRSATRL</sequence>
<reference evidence="2" key="1">
    <citation type="submission" date="2010-02" db="EMBL/GenBank/DDBJ databases">
        <title>Complete sequence of Aciduliprofundum boonei T469.</title>
        <authorList>
            <consortium name="US DOE Joint Genome Institute"/>
            <person name="Lucas S."/>
            <person name="Copeland A."/>
            <person name="Lapidus A."/>
            <person name="Cheng J.-F."/>
            <person name="Bruce D."/>
            <person name="Goodwin L."/>
            <person name="Pitluck S."/>
            <person name="Saunders E."/>
            <person name="Detter J.C."/>
            <person name="Han C."/>
            <person name="Tapia R."/>
            <person name="Land M."/>
            <person name="Hauser L."/>
            <person name="Kyrpides N."/>
            <person name="Mikhailova N."/>
            <person name="Flores G."/>
            <person name="Reysenbach A.-L."/>
            <person name="Woyke T."/>
        </authorList>
    </citation>
    <scope>NUCLEOTIDE SEQUENCE</scope>
    <source>
        <strain evidence="2">T469</strain>
    </source>
</reference>
<protein>
    <submittedName>
        <fullName evidence="2">Uncharacterized protein</fullName>
    </submittedName>
</protein>
<dbReference type="HOGENOM" id="CLU_1700173_0_0_2"/>
<feature type="transmembrane region" description="Helical" evidence="1">
    <location>
        <begin position="117"/>
        <end position="139"/>
    </location>
</feature>
<dbReference type="Proteomes" id="UP000001400">
    <property type="component" value="Chromosome"/>
</dbReference>
<accession>D3T9G6</accession>
<gene>
    <name evidence="2" type="ordered locus">Aboo_0936</name>
</gene>
<keyword evidence="1" id="KW-0812">Transmembrane</keyword>
<proteinExistence type="predicted"/>
<dbReference type="EMBL" id="CP001941">
    <property type="protein sequence ID" value="ADD08745.1"/>
    <property type="molecule type" value="Genomic_DNA"/>
</dbReference>
<dbReference type="KEGG" id="abi:Aboo_0936"/>
<dbReference type="OrthoDB" id="369377at2157"/>
<keyword evidence="3" id="KW-1185">Reference proteome</keyword>
<dbReference type="GeneID" id="8827889"/>
<name>D3T9G6_ACIB4</name>
<feature type="transmembrane region" description="Helical" evidence="1">
    <location>
        <begin position="83"/>
        <end position="105"/>
    </location>
</feature>
<evidence type="ECO:0000313" key="3">
    <source>
        <dbReference type="Proteomes" id="UP000001400"/>
    </source>
</evidence>
<organism evidence="2 3">
    <name type="scientific">Aciduliprofundum boonei (strain DSM 19572 / T469)</name>
    <dbReference type="NCBI Taxonomy" id="439481"/>
    <lineage>
        <taxon>Archaea</taxon>
        <taxon>Methanobacteriati</taxon>
        <taxon>Thermoplasmatota</taxon>
        <taxon>DHVE2 group</taxon>
        <taxon>Candidatus Aciduliprofundum</taxon>
    </lineage>
</organism>
<feature type="transmembrane region" description="Helical" evidence="1">
    <location>
        <begin position="12"/>
        <end position="31"/>
    </location>
</feature>
<evidence type="ECO:0000313" key="2">
    <source>
        <dbReference type="EMBL" id="ADD08745.1"/>
    </source>
</evidence>
<dbReference type="AlphaFoldDB" id="D3T9G6"/>
<dbReference type="RefSeq" id="WP_012997265.1">
    <property type="nucleotide sequence ID" value="NC_013926.1"/>
</dbReference>
<keyword evidence="1" id="KW-1133">Transmembrane helix</keyword>
<evidence type="ECO:0000256" key="1">
    <source>
        <dbReference type="SAM" id="Phobius"/>
    </source>
</evidence>